<evidence type="ECO:0000313" key="3">
    <source>
        <dbReference type="Proteomes" id="UP000009169"/>
    </source>
</evidence>
<feature type="compositionally biased region" description="Basic residues" evidence="1">
    <location>
        <begin position="50"/>
        <end position="63"/>
    </location>
</feature>
<dbReference type="Proteomes" id="UP000009169">
    <property type="component" value="Unassembled WGS sequence"/>
</dbReference>
<feature type="region of interest" description="Disordered" evidence="1">
    <location>
        <begin position="38"/>
        <end position="84"/>
    </location>
</feature>
<accession>F2PY32</accession>
<evidence type="ECO:0000313" key="2">
    <source>
        <dbReference type="EMBL" id="EGE06800.1"/>
    </source>
</evidence>
<reference evidence="3" key="1">
    <citation type="journal article" date="2012" name="MBio">
        <title>Comparative genome analysis of Trichophyton rubrum and related dermatophytes reveals candidate genes involved in infection.</title>
        <authorList>
            <person name="Martinez D.A."/>
            <person name="Oliver B.G."/>
            <person name="Graeser Y."/>
            <person name="Goldberg J.M."/>
            <person name="Li W."/>
            <person name="Martinez-Rossi N.M."/>
            <person name="Monod M."/>
            <person name="Shelest E."/>
            <person name="Barton R.C."/>
            <person name="Birch E."/>
            <person name="Brakhage A.A."/>
            <person name="Chen Z."/>
            <person name="Gurr S.J."/>
            <person name="Heiman D."/>
            <person name="Heitman J."/>
            <person name="Kosti I."/>
            <person name="Rossi A."/>
            <person name="Saif S."/>
            <person name="Samalova M."/>
            <person name="Saunders C.W."/>
            <person name="Shea T."/>
            <person name="Summerbell R.C."/>
            <person name="Xu J."/>
            <person name="Young S."/>
            <person name="Zeng Q."/>
            <person name="Birren B.W."/>
            <person name="Cuomo C.A."/>
            <person name="White T.C."/>
        </authorList>
    </citation>
    <scope>NUCLEOTIDE SEQUENCE [LARGE SCALE GENOMIC DNA]</scope>
    <source>
        <strain evidence="3">ATCC MYA-4606 / CBS 127.97</strain>
    </source>
</reference>
<gene>
    <name evidence="2" type="ORF">TEQG_08739</name>
</gene>
<dbReference type="HOGENOM" id="CLU_2529079_0_0_1"/>
<keyword evidence="3" id="KW-1185">Reference proteome</keyword>
<dbReference type="VEuPathDB" id="FungiDB:TEQG_08739"/>
<evidence type="ECO:0000256" key="1">
    <source>
        <dbReference type="SAM" id="MobiDB-lite"/>
    </source>
</evidence>
<proteinExistence type="predicted"/>
<dbReference type="EMBL" id="DS995751">
    <property type="protein sequence ID" value="EGE06800.1"/>
    <property type="molecule type" value="Genomic_DNA"/>
</dbReference>
<organism evidence="2 3">
    <name type="scientific">Trichophyton equinum (strain ATCC MYA-4606 / CBS 127.97)</name>
    <name type="common">Horse ringworm fungus</name>
    <dbReference type="NCBI Taxonomy" id="559882"/>
    <lineage>
        <taxon>Eukaryota</taxon>
        <taxon>Fungi</taxon>
        <taxon>Dikarya</taxon>
        <taxon>Ascomycota</taxon>
        <taxon>Pezizomycotina</taxon>
        <taxon>Eurotiomycetes</taxon>
        <taxon>Eurotiomycetidae</taxon>
        <taxon>Onygenales</taxon>
        <taxon>Arthrodermataceae</taxon>
        <taxon>Trichophyton</taxon>
    </lineage>
</organism>
<name>F2PY32_TRIEC</name>
<protein>
    <submittedName>
        <fullName evidence="2">Uncharacterized protein</fullName>
    </submittedName>
</protein>
<sequence>MDIWRPRGQTASIGRILSQFEQIEDEIVTQQAAAQAIERSVAAEQQQRQPVRRRGAGRGRGRGQSREGTGVSQLPGGAFINFQV</sequence>
<dbReference type="AlphaFoldDB" id="F2PY32"/>